<gene>
    <name evidence="2" type="ORF">FHS67_002007</name>
</gene>
<dbReference type="NCBIfam" id="TIGR03980">
    <property type="entry name" value="prismane_assoc"/>
    <property type="match status" value="1"/>
</dbReference>
<proteinExistence type="predicted"/>
<dbReference type="InterPro" id="IPR015077">
    <property type="entry name" value="DUF1858"/>
</dbReference>
<reference evidence="2 3" key="1">
    <citation type="submission" date="2020-08" db="EMBL/GenBank/DDBJ databases">
        <title>Genomic Encyclopedia of Type Strains, Phase IV (KMG-IV): sequencing the most valuable type-strain genomes for metagenomic binning, comparative biology and taxonomic classification.</title>
        <authorList>
            <person name="Goeker M."/>
        </authorList>
    </citation>
    <scope>NUCLEOTIDE SEQUENCE [LARGE SCALE GENOMIC DNA]</scope>
    <source>
        <strain evidence="2 3">DSM 10368</strain>
    </source>
</reference>
<name>A0ABR6H5B8_AMIAI</name>
<dbReference type="EMBL" id="JACICB010000006">
    <property type="protein sequence ID" value="MBB3705692.1"/>
    <property type="molecule type" value="Genomic_DNA"/>
</dbReference>
<dbReference type="Pfam" id="PF08984">
    <property type="entry name" value="DUF1858"/>
    <property type="match status" value="1"/>
</dbReference>
<dbReference type="InterPro" id="IPR038062">
    <property type="entry name" value="ScdA-like_N_sf"/>
</dbReference>
<dbReference type="InterPro" id="IPR023883">
    <property type="entry name" value="CHP03980_redox-disulphide"/>
</dbReference>
<dbReference type="RefSeq" id="WP_067964905.1">
    <property type="nucleotide sequence ID" value="NZ_CP015005.1"/>
</dbReference>
<sequence>MASSKRFDPDLAVDDVMKLWPNTIRVFLANRMLCVGCPIGSFHTVSDACREYELDETSFLNQLAAAIDRQANAG</sequence>
<accession>A0ABR6H5B8</accession>
<feature type="domain" description="DUF1858" evidence="1">
    <location>
        <begin position="8"/>
        <end position="56"/>
    </location>
</feature>
<evidence type="ECO:0000259" key="1">
    <source>
        <dbReference type="Pfam" id="PF08984"/>
    </source>
</evidence>
<protein>
    <submittedName>
        <fullName evidence="2">Hybrid cluster-associated redox disulfide protein</fullName>
    </submittedName>
</protein>
<evidence type="ECO:0000313" key="3">
    <source>
        <dbReference type="Proteomes" id="UP000577697"/>
    </source>
</evidence>
<keyword evidence="3" id="KW-1185">Reference proteome</keyword>
<dbReference type="PANTHER" id="PTHR39341">
    <property type="entry name" value="BSL7085 PROTEIN"/>
    <property type="match status" value="1"/>
</dbReference>
<comment type="caution">
    <text evidence="2">The sequence shown here is derived from an EMBL/GenBank/DDBJ whole genome shotgun (WGS) entry which is preliminary data.</text>
</comment>
<organism evidence="2 3">
    <name type="scientific">Aminobacter aminovorans</name>
    <name type="common">Chelatobacter heintzii</name>
    <dbReference type="NCBI Taxonomy" id="83263"/>
    <lineage>
        <taxon>Bacteria</taxon>
        <taxon>Pseudomonadati</taxon>
        <taxon>Pseudomonadota</taxon>
        <taxon>Alphaproteobacteria</taxon>
        <taxon>Hyphomicrobiales</taxon>
        <taxon>Phyllobacteriaceae</taxon>
        <taxon>Aminobacter</taxon>
    </lineage>
</organism>
<dbReference type="Proteomes" id="UP000577697">
    <property type="component" value="Unassembled WGS sequence"/>
</dbReference>
<evidence type="ECO:0000313" key="2">
    <source>
        <dbReference type="EMBL" id="MBB3705692.1"/>
    </source>
</evidence>
<dbReference type="Gene3D" id="1.10.3910.10">
    <property type="entry name" value="SP0561-like"/>
    <property type="match status" value="1"/>
</dbReference>
<dbReference type="PANTHER" id="PTHR39341:SF1">
    <property type="entry name" value="DUF1858 DOMAIN-CONTAINING PROTEIN"/>
    <property type="match status" value="1"/>
</dbReference>
<dbReference type="SUPFAM" id="SSF140683">
    <property type="entry name" value="SP0561-like"/>
    <property type="match status" value="1"/>
</dbReference>